<dbReference type="GO" id="GO:0016758">
    <property type="term" value="F:hexosyltransferase activity"/>
    <property type="evidence" value="ECO:0007669"/>
    <property type="project" value="TreeGrafter"/>
</dbReference>
<accession>A0A919NPC1</accession>
<dbReference type="GO" id="GO:1901137">
    <property type="term" value="P:carbohydrate derivative biosynthetic process"/>
    <property type="evidence" value="ECO:0007669"/>
    <property type="project" value="UniProtKB-ARBA"/>
</dbReference>
<dbReference type="Gene3D" id="3.40.50.2000">
    <property type="entry name" value="Glycogen Phosphorylase B"/>
    <property type="match status" value="2"/>
</dbReference>
<name>A0A919NPC1_9ACTN</name>
<evidence type="ECO:0000256" key="1">
    <source>
        <dbReference type="ARBA" id="ARBA00022676"/>
    </source>
</evidence>
<proteinExistence type="predicted"/>
<feature type="domain" description="Glycosyltransferase subfamily 4-like N-terminal" evidence="3">
    <location>
        <begin position="15"/>
        <end position="177"/>
    </location>
</feature>
<dbReference type="EMBL" id="BOMY01000033">
    <property type="protein sequence ID" value="GIF21853.1"/>
    <property type="molecule type" value="Genomic_DNA"/>
</dbReference>
<evidence type="ECO:0000256" key="2">
    <source>
        <dbReference type="ARBA" id="ARBA00022679"/>
    </source>
</evidence>
<evidence type="ECO:0000259" key="3">
    <source>
        <dbReference type="Pfam" id="PF13439"/>
    </source>
</evidence>
<dbReference type="PANTHER" id="PTHR45947">
    <property type="entry name" value="SULFOQUINOVOSYL TRANSFERASE SQD2"/>
    <property type="match status" value="1"/>
</dbReference>
<dbReference type="InterPro" id="IPR028098">
    <property type="entry name" value="Glyco_trans_4-like_N"/>
</dbReference>
<evidence type="ECO:0000313" key="4">
    <source>
        <dbReference type="EMBL" id="GIF21853.1"/>
    </source>
</evidence>
<keyword evidence="1" id="KW-0328">Glycosyltransferase</keyword>
<dbReference type="PANTHER" id="PTHR45947:SF3">
    <property type="entry name" value="SULFOQUINOVOSYL TRANSFERASE SQD2"/>
    <property type="match status" value="1"/>
</dbReference>
<dbReference type="AlphaFoldDB" id="A0A919NPC1"/>
<keyword evidence="2" id="KW-0808">Transferase</keyword>
<gene>
    <name evidence="4" type="ORF">Ate02nite_45830</name>
</gene>
<protein>
    <submittedName>
        <fullName evidence="4">Glycosyltransferase WbuB</fullName>
    </submittedName>
</protein>
<dbReference type="Proteomes" id="UP000623608">
    <property type="component" value="Unassembled WGS sequence"/>
</dbReference>
<organism evidence="4 5">
    <name type="scientific">Paractinoplanes tereljensis</name>
    <dbReference type="NCBI Taxonomy" id="571912"/>
    <lineage>
        <taxon>Bacteria</taxon>
        <taxon>Bacillati</taxon>
        <taxon>Actinomycetota</taxon>
        <taxon>Actinomycetes</taxon>
        <taxon>Micromonosporales</taxon>
        <taxon>Micromonosporaceae</taxon>
        <taxon>Paractinoplanes</taxon>
    </lineage>
</organism>
<evidence type="ECO:0000313" key="5">
    <source>
        <dbReference type="Proteomes" id="UP000623608"/>
    </source>
</evidence>
<dbReference type="Pfam" id="PF13439">
    <property type="entry name" value="Glyco_transf_4"/>
    <property type="match status" value="1"/>
</dbReference>
<dbReference type="InterPro" id="IPR050194">
    <property type="entry name" value="Glycosyltransferase_grp1"/>
</dbReference>
<dbReference type="Pfam" id="PF13692">
    <property type="entry name" value="Glyco_trans_1_4"/>
    <property type="match status" value="1"/>
</dbReference>
<comment type="caution">
    <text evidence="4">The sequence shown here is derived from an EMBL/GenBank/DDBJ whole genome shotgun (WGS) entry which is preliminary data.</text>
</comment>
<sequence>MENVALGRDHRLRKHAAALVAAGMTVTVICRRDPANRENPEVRVFDYPASDGVSKLGFIKEYAWSLTAATVLTLRALVSGGVDVVQMSSTPDIYFLLAAPLKLFRRRVIFDFKDLSPEIYEARYGRADGLMYKLLRRFERASLRTADHVVAVNASVRSVALHRGGLGANRVTVVGNGPWLADLGNRPPQPELRRGHRHLCVLVGMMGPQDGIDLALQAIDHLVHTIGRTDTAFTFAGIGDYVPEGERFVAARKLSSWVSFPGWLTRDEVYTLLSSADVGLEPNLEEFVTPVKAMEYMAFGLPFVAFDVAETRIIGEGASELVPRGDVVAFAERIDALLDDPARRSALGDTGKQIVHDRLAWDRQQVPYLGVVAHLAHQKFTAAGGTAV</sequence>
<dbReference type="CDD" id="cd03794">
    <property type="entry name" value="GT4_WbuB-like"/>
    <property type="match status" value="1"/>
</dbReference>
<keyword evidence="5" id="KW-1185">Reference proteome</keyword>
<reference evidence="4" key="1">
    <citation type="submission" date="2021-01" db="EMBL/GenBank/DDBJ databases">
        <title>Whole genome shotgun sequence of Actinoplanes tereljensis NBRC 105297.</title>
        <authorList>
            <person name="Komaki H."/>
            <person name="Tamura T."/>
        </authorList>
    </citation>
    <scope>NUCLEOTIDE SEQUENCE</scope>
    <source>
        <strain evidence="4">NBRC 105297</strain>
    </source>
</reference>
<dbReference type="SUPFAM" id="SSF53756">
    <property type="entry name" value="UDP-Glycosyltransferase/glycogen phosphorylase"/>
    <property type="match status" value="1"/>
</dbReference>